<sequence length="258" mass="28566">MRILFLIAMLAVVGLVGWLWFESDSQPQRTVPTESASVIPDIQKLKELEDRSVLLKDSQSTEPAPALSGAARAAKKAEEAVKLSAEKSEKHSLPDALVLEEMTIGNLETATCLRFGPVGERRLPELRRGIERSGLIGRLVMEETDASVYMVYSGPFKSEGKAKQELKRLTDFGLQGASIIKFSATGWAVLMGKTHIRPKAKLWAEEAARAFKVKSIVVDEERRYNKAFNLIFPGLSSTENQKLRRVLTMQGAQFSACD</sequence>
<dbReference type="STRING" id="1203554.HMPREF1476_02317"/>
<dbReference type="PATRIC" id="fig|1203554.3.peg.2400"/>
<dbReference type="RefSeq" id="WP_016475300.1">
    <property type="nucleotide sequence ID" value="NZ_KE150482.1"/>
</dbReference>
<dbReference type="Proteomes" id="UP000014400">
    <property type="component" value="Unassembled WGS sequence"/>
</dbReference>
<dbReference type="HOGENOM" id="CLU_1133134_0_0_4"/>
<protein>
    <recommendedName>
        <fullName evidence="3">SPOR domain-containing protein</fullName>
    </recommendedName>
</protein>
<name>S3BAD4_9BURK</name>
<evidence type="ECO:0008006" key="3">
    <source>
        <dbReference type="Google" id="ProtNLM"/>
    </source>
</evidence>
<evidence type="ECO:0000313" key="1">
    <source>
        <dbReference type="EMBL" id="EPD97481.1"/>
    </source>
</evidence>
<dbReference type="eggNOG" id="ENOG503164E">
    <property type="taxonomic scope" value="Bacteria"/>
</dbReference>
<accession>S3BAD4</accession>
<organism evidence="1 2">
    <name type="scientific">Sutterella wadsworthensis HGA0223</name>
    <dbReference type="NCBI Taxonomy" id="1203554"/>
    <lineage>
        <taxon>Bacteria</taxon>
        <taxon>Pseudomonadati</taxon>
        <taxon>Pseudomonadota</taxon>
        <taxon>Betaproteobacteria</taxon>
        <taxon>Burkholderiales</taxon>
        <taxon>Sutterellaceae</taxon>
        <taxon>Sutterella</taxon>
    </lineage>
</organism>
<gene>
    <name evidence="1" type="ORF">HMPREF1476_02317</name>
</gene>
<proteinExistence type="predicted"/>
<dbReference type="AlphaFoldDB" id="S3BAD4"/>
<reference evidence="1 2" key="1">
    <citation type="submission" date="2013-04" db="EMBL/GenBank/DDBJ databases">
        <title>The Genome Sequence of Sutterella wadsworthensis HGA0223.</title>
        <authorList>
            <consortium name="The Broad Institute Genomics Platform"/>
            <person name="Earl A."/>
            <person name="Ward D."/>
            <person name="Feldgarden M."/>
            <person name="Gevers D."/>
            <person name="Schmidt T.M."/>
            <person name="Dover J."/>
            <person name="Dai D."/>
            <person name="Walker B."/>
            <person name="Young S."/>
            <person name="Zeng Q."/>
            <person name="Gargeya S."/>
            <person name="Fitzgerald M."/>
            <person name="Haas B."/>
            <person name="Abouelleil A."/>
            <person name="Allen A.W."/>
            <person name="Alvarado L."/>
            <person name="Arachchi H.M."/>
            <person name="Berlin A.M."/>
            <person name="Chapman S.B."/>
            <person name="Gainer-Dewar J."/>
            <person name="Goldberg J."/>
            <person name="Griggs A."/>
            <person name="Gujja S."/>
            <person name="Hansen M."/>
            <person name="Howarth C."/>
            <person name="Imamovic A."/>
            <person name="Ireland A."/>
            <person name="Larimer J."/>
            <person name="McCowan C."/>
            <person name="Murphy C."/>
            <person name="Pearson M."/>
            <person name="Poon T.W."/>
            <person name="Priest M."/>
            <person name="Roberts A."/>
            <person name="Saif S."/>
            <person name="Shea T."/>
            <person name="Sisk P."/>
            <person name="Sykes S."/>
            <person name="Wortman J."/>
            <person name="Nusbaum C."/>
            <person name="Birren B."/>
        </authorList>
    </citation>
    <scope>NUCLEOTIDE SEQUENCE [LARGE SCALE GENOMIC DNA]</scope>
    <source>
        <strain evidence="1 2">HGA0223</strain>
    </source>
</reference>
<dbReference type="EMBL" id="ATCF01000038">
    <property type="protein sequence ID" value="EPD97481.1"/>
    <property type="molecule type" value="Genomic_DNA"/>
</dbReference>
<dbReference type="GeneID" id="64062315"/>
<evidence type="ECO:0000313" key="2">
    <source>
        <dbReference type="Proteomes" id="UP000014400"/>
    </source>
</evidence>
<comment type="caution">
    <text evidence="1">The sequence shown here is derived from an EMBL/GenBank/DDBJ whole genome shotgun (WGS) entry which is preliminary data.</text>
</comment>
<keyword evidence="2" id="KW-1185">Reference proteome</keyword>